<sequence length="82" mass="9371">MVYRGLKRYPERHYQFPDRGKSGMKEEEASLMIIRHAIEELPGEQKQRVTACIDAIKAVMRQYETEEAGMALMLVAAEVAAE</sequence>
<evidence type="ECO:0000313" key="1">
    <source>
        <dbReference type="EMBL" id="QKJ86824.1"/>
    </source>
</evidence>
<name>A0A6M8UB94_9GAMM</name>
<dbReference type="Proteomes" id="UP000505325">
    <property type="component" value="Chromosome"/>
</dbReference>
<dbReference type="EMBL" id="CP054212">
    <property type="protein sequence ID" value="QKJ86824.1"/>
    <property type="molecule type" value="Genomic_DNA"/>
</dbReference>
<reference evidence="1 2" key="1">
    <citation type="submission" date="2020-06" db="EMBL/GenBank/DDBJ databases">
        <title>Genome sequence of Paramixta manurensis strain PD-1.</title>
        <authorList>
            <person name="Lee C.W."/>
            <person name="Kim J."/>
        </authorList>
    </citation>
    <scope>NUCLEOTIDE SEQUENCE [LARGE SCALE GENOMIC DNA]</scope>
    <source>
        <strain evidence="1 2">PD-1</strain>
    </source>
</reference>
<accession>A0A6M8UB94</accession>
<dbReference type="AlphaFoldDB" id="A0A6M8UB94"/>
<keyword evidence="2" id="KW-1185">Reference proteome</keyword>
<gene>
    <name evidence="1" type="ORF">PMPD1_1874</name>
</gene>
<organism evidence="1 2">
    <name type="scientific">Paramixta manurensis</name>
    <dbReference type="NCBI Taxonomy" id="2740817"/>
    <lineage>
        <taxon>Bacteria</taxon>
        <taxon>Pseudomonadati</taxon>
        <taxon>Pseudomonadota</taxon>
        <taxon>Gammaproteobacteria</taxon>
        <taxon>Enterobacterales</taxon>
        <taxon>Erwiniaceae</taxon>
        <taxon>Paramixta</taxon>
    </lineage>
</organism>
<dbReference type="KEGG" id="pmak:PMPD1_1874"/>
<protein>
    <submittedName>
        <fullName evidence="1">Uncharacterized protein</fullName>
    </submittedName>
</protein>
<evidence type="ECO:0000313" key="2">
    <source>
        <dbReference type="Proteomes" id="UP000505325"/>
    </source>
</evidence>
<proteinExistence type="predicted"/>